<dbReference type="GO" id="GO:0035091">
    <property type="term" value="F:phosphatidylinositol binding"/>
    <property type="evidence" value="ECO:0007669"/>
    <property type="project" value="TreeGrafter"/>
</dbReference>
<evidence type="ECO:0000313" key="19">
    <source>
        <dbReference type="EMBL" id="TKS79369.1"/>
    </source>
</evidence>
<keyword evidence="9" id="KW-0256">Endoplasmic reticulum</keyword>
<dbReference type="GO" id="GO:0005544">
    <property type="term" value="F:calcium-dependent phospholipid binding"/>
    <property type="evidence" value="ECO:0007669"/>
    <property type="project" value="TreeGrafter"/>
</dbReference>
<dbReference type="Pfam" id="PF17047">
    <property type="entry name" value="SMP_LBD"/>
    <property type="match status" value="1"/>
</dbReference>
<dbReference type="InterPro" id="IPR035892">
    <property type="entry name" value="C2_domain_sf"/>
</dbReference>
<evidence type="ECO:0000256" key="8">
    <source>
        <dbReference type="ARBA" id="ARBA00022737"/>
    </source>
</evidence>
<evidence type="ECO:0000256" key="13">
    <source>
        <dbReference type="ARBA" id="ARBA00023121"/>
    </source>
</evidence>
<keyword evidence="11 16" id="KW-1133">Transmembrane helix</keyword>
<dbReference type="Gene3D" id="2.60.40.150">
    <property type="entry name" value="C2 domain"/>
    <property type="match status" value="1"/>
</dbReference>
<dbReference type="InterPro" id="IPR031468">
    <property type="entry name" value="SMP_LBD"/>
</dbReference>
<evidence type="ECO:0000256" key="11">
    <source>
        <dbReference type="ARBA" id="ARBA00022989"/>
    </source>
</evidence>
<dbReference type="InterPro" id="IPR000008">
    <property type="entry name" value="C2_dom"/>
</dbReference>
<dbReference type="PROSITE" id="PS50004">
    <property type="entry name" value="C2"/>
    <property type="match status" value="1"/>
</dbReference>
<keyword evidence="20" id="KW-1185">Reference proteome</keyword>
<dbReference type="PANTHER" id="PTHR45761:SF2">
    <property type="entry name" value="EXTENDED SYNAPTOTAGMIN-2"/>
    <property type="match status" value="1"/>
</dbReference>
<keyword evidence="8" id="KW-0677">Repeat</keyword>
<organism evidence="19 20">
    <name type="scientific">Collichthys lucidus</name>
    <name type="common">Big head croaker</name>
    <name type="synonym">Sciaena lucida</name>
    <dbReference type="NCBI Taxonomy" id="240159"/>
    <lineage>
        <taxon>Eukaryota</taxon>
        <taxon>Metazoa</taxon>
        <taxon>Chordata</taxon>
        <taxon>Craniata</taxon>
        <taxon>Vertebrata</taxon>
        <taxon>Euteleostomi</taxon>
        <taxon>Actinopterygii</taxon>
        <taxon>Neopterygii</taxon>
        <taxon>Teleostei</taxon>
        <taxon>Neoteleostei</taxon>
        <taxon>Acanthomorphata</taxon>
        <taxon>Eupercaria</taxon>
        <taxon>Sciaenidae</taxon>
        <taxon>Collichthys</taxon>
    </lineage>
</organism>
<evidence type="ECO:0000256" key="9">
    <source>
        <dbReference type="ARBA" id="ARBA00022824"/>
    </source>
</evidence>
<feature type="region of interest" description="Disordered" evidence="15">
    <location>
        <begin position="490"/>
        <end position="519"/>
    </location>
</feature>
<dbReference type="GO" id="GO:0006869">
    <property type="term" value="P:lipid transport"/>
    <property type="evidence" value="ECO:0007669"/>
    <property type="project" value="UniProtKB-KW"/>
</dbReference>
<dbReference type="PANTHER" id="PTHR45761">
    <property type="entry name" value="EXTENDED SYNAPTOTAGMIN-LIKE PROTEIN 2, ISOFORM C"/>
    <property type="match status" value="1"/>
</dbReference>
<evidence type="ECO:0000256" key="16">
    <source>
        <dbReference type="SAM" id="Phobius"/>
    </source>
</evidence>
<dbReference type="GO" id="GO:0061817">
    <property type="term" value="P:endoplasmic reticulum-plasma membrane tethering"/>
    <property type="evidence" value="ECO:0007669"/>
    <property type="project" value="InterPro"/>
</dbReference>
<feature type="domain" description="SMP-LTD" evidence="18">
    <location>
        <begin position="119"/>
        <end position="296"/>
    </location>
</feature>
<dbReference type="PROSITE" id="PS51847">
    <property type="entry name" value="SMP"/>
    <property type="match status" value="1"/>
</dbReference>
<evidence type="ECO:0000313" key="20">
    <source>
        <dbReference type="Proteomes" id="UP000298787"/>
    </source>
</evidence>
<dbReference type="GO" id="GO:0008429">
    <property type="term" value="F:phosphatidylethanolamine binding"/>
    <property type="evidence" value="ECO:0007669"/>
    <property type="project" value="TreeGrafter"/>
</dbReference>
<keyword evidence="4" id="KW-0813">Transport</keyword>
<reference evidence="19 20" key="1">
    <citation type="submission" date="2019-01" db="EMBL/GenBank/DDBJ databases">
        <title>Genome Assembly of Collichthys lucidus.</title>
        <authorList>
            <person name="Cai M."/>
            <person name="Xiao S."/>
        </authorList>
    </citation>
    <scope>NUCLEOTIDE SEQUENCE [LARGE SCALE GENOMIC DNA]</scope>
    <source>
        <strain evidence="19">JT15FE1705JMU</strain>
        <tissue evidence="19">Muscle</tissue>
    </source>
</reference>
<dbReference type="CDD" id="cd08391">
    <property type="entry name" value="C2A_C2C_Synaptotagmin_like"/>
    <property type="match status" value="1"/>
</dbReference>
<dbReference type="STRING" id="240159.A0A4U5UWA7"/>
<sequence>MSNRMEGSAGPGVRTNGPIAAPSTPVSPIGPPLSPEELDEEPQSALTDVTQMWIKFGKTFAIIFPIYILGYFEFSFSWVLIGLAMLFYWRRNHGGKDYRINRALAFLEHEEKVVKQSVPTAELPPWTVKQMWPFICQFVDKLFRETIEPAVKGANPHLGSFCFTKIDMGDKPLRVNGVKVYTENVDKRQVIMDLQISFVGNTSIDVDIKKYYCRAGIKSIQLHGTMRVVMEPLLGDMPLIGALSVFFLKKPLLDINWTGLTNMLDIPGVNGLCDNIIQDIIYSFLVLPNRITIPLVGEAQLAQLRFPMPKGILRIHFIEAQDLLGKDKFLGGLIKGKSDPYGVIQIGNQLFQSKVVHETVHPKWNEVYEALIYDHSGQNLEIELFDEDTDKDDFLGSLMIDLSELQKEQKVDEWFVMEDVSTGKLHLKLEWLSLLPTPDKLDQALMSIKADRGHANDGLSSALLVVFLDSARNLPSDRFQSGVPADFYRSKAQTSAQRSPPSGFSPLSSFLPAQKQRPPADQLLTAQAERDLLLGALRQYLSGHLSLYRGGMDPGEQEAPSSRLRPFYSSGIENPGLKKETSKSRLLKTGRTQGASVKDPLTSVDEKFIEKVLKNVGRQHVDVDNLTPQDLDQLSRLIADALQVVDQKQGLNRGLSRVRPGPRDLEGEMNNMEDEEEEKEEAAARDEEEEKLLENAPTVKPQEITPAVPAALQERHVDTEEHGVKDEPGSENLFTKLLAYLDKTSFGASPSARNLNDVSVETPRGRQVGLENVQSRTSEAGVTVQKKDATQSVEEVSEVEGWIKEVAPPPASLVYDEPHKKTMHVPELQLDVKAGRKKADDDVFGYVITDTDGLQTDEGLQLMEILARRAKIQMTDFAELSVVGPAVTFKVSPNSQNVSTADVANVAGCRERGLTDVLFKPHHFSPSYTGSILTPASRCQKVRLMQPDPVLHFKKPPRYHFCHARPPIVSDSRGPPGAIVKRGGGCQDGGQQRVVTLIVQPRVGGGTWRLLPAVRHGRENGTP</sequence>
<dbReference type="AlphaFoldDB" id="A0A4U5UWA7"/>
<dbReference type="InterPro" id="IPR051634">
    <property type="entry name" value="Extended_Synaptotagmin"/>
</dbReference>
<feature type="compositionally biased region" description="Low complexity" evidence="15">
    <location>
        <begin position="499"/>
        <end position="512"/>
    </location>
</feature>
<keyword evidence="10" id="KW-0106">Calcium</keyword>
<evidence type="ECO:0000256" key="15">
    <source>
        <dbReference type="SAM" id="MobiDB-lite"/>
    </source>
</evidence>
<evidence type="ECO:0000259" key="17">
    <source>
        <dbReference type="PROSITE" id="PS50004"/>
    </source>
</evidence>
<keyword evidence="14 16" id="KW-0472">Membrane</keyword>
<accession>A0A4U5UWA7</accession>
<dbReference type="Pfam" id="PF11548">
    <property type="entry name" value="Receptor_IA-2"/>
    <property type="match status" value="1"/>
</dbReference>
<keyword evidence="13" id="KW-0446">Lipid-binding</keyword>
<keyword evidence="7" id="KW-0479">Metal-binding</keyword>
<evidence type="ECO:0000256" key="3">
    <source>
        <dbReference type="ARBA" id="ARBA00005867"/>
    </source>
</evidence>
<comment type="subcellular location">
    <subcellularLocation>
        <location evidence="1">Cell membrane</location>
        <topology evidence="1">Peripheral membrane protein</topology>
    </subcellularLocation>
    <subcellularLocation>
        <location evidence="2">Endoplasmic reticulum membrane</location>
        <topology evidence="2">Multi-pass membrane protein</topology>
    </subcellularLocation>
</comment>
<dbReference type="FunFam" id="2.60.40.150:FF:000025">
    <property type="entry name" value="Extended synaptotagmin 2"/>
    <property type="match status" value="1"/>
</dbReference>
<dbReference type="InterPro" id="IPR038112">
    <property type="entry name" value="Receptor_IA-2_ectodomain_sf"/>
</dbReference>
<feature type="domain" description="C2" evidence="17">
    <location>
        <begin position="295"/>
        <end position="415"/>
    </location>
</feature>
<evidence type="ECO:0000256" key="2">
    <source>
        <dbReference type="ARBA" id="ARBA00004477"/>
    </source>
</evidence>
<dbReference type="InterPro" id="IPR039010">
    <property type="entry name" value="Synaptotagmin_SMP"/>
</dbReference>
<dbReference type="GO" id="GO:0005789">
    <property type="term" value="C:endoplasmic reticulum membrane"/>
    <property type="evidence" value="ECO:0007669"/>
    <property type="project" value="UniProtKB-SubCell"/>
</dbReference>
<feature type="region of interest" description="Disordered" evidence="15">
    <location>
        <begin position="653"/>
        <end position="688"/>
    </location>
</feature>
<evidence type="ECO:0000256" key="7">
    <source>
        <dbReference type="ARBA" id="ARBA00022723"/>
    </source>
</evidence>
<dbReference type="GO" id="GO:0005886">
    <property type="term" value="C:plasma membrane"/>
    <property type="evidence" value="ECO:0007669"/>
    <property type="project" value="UniProtKB-SubCell"/>
</dbReference>
<dbReference type="Gene3D" id="3.30.70.2470">
    <property type="entry name" value="Protein-tyrosine phosphatase receptor IA-2 ectodomain"/>
    <property type="match status" value="1"/>
</dbReference>
<dbReference type="GO" id="GO:0005509">
    <property type="term" value="F:calcium ion binding"/>
    <property type="evidence" value="ECO:0007669"/>
    <property type="project" value="TreeGrafter"/>
</dbReference>
<keyword evidence="12" id="KW-0445">Lipid transport</keyword>
<dbReference type="InterPro" id="IPR021613">
    <property type="entry name" value="Receptor_IA-2_dom"/>
</dbReference>
<protein>
    <submittedName>
        <fullName evidence="19">Extended synaptotagmin-2-A</fullName>
    </submittedName>
</protein>
<dbReference type="InterPro" id="IPR037733">
    <property type="entry name" value="Ext_Synaptotagmin_C2A"/>
</dbReference>
<evidence type="ECO:0000259" key="18">
    <source>
        <dbReference type="PROSITE" id="PS51847"/>
    </source>
</evidence>
<evidence type="ECO:0000256" key="12">
    <source>
        <dbReference type="ARBA" id="ARBA00023055"/>
    </source>
</evidence>
<keyword evidence="5" id="KW-1003">Cell membrane</keyword>
<comment type="similarity">
    <text evidence="3">Belongs to the extended synaptotagmin family.</text>
</comment>
<feature type="compositionally biased region" description="Acidic residues" evidence="15">
    <location>
        <begin position="671"/>
        <end position="688"/>
    </location>
</feature>
<evidence type="ECO:0000256" key="14">
    <source>
        <dbReference type="ARBA" id="ARBA00023136"/>
    </source>
</evidence>
<dbReference type="EMBL" id="CM014089">
    <property type="protein sequence ID" value="TKS79369.1"/>
    <property type="molecule type" value="Genomic_DNA"/>
</dbReference>
<feature type="transmembrane region" description="Helical" evidence="16">
    <location>
        <begin position="62"/>
        <end position="89"/>
    </location>
</feature>
<dbReference type="SUPFAM" id="SSF49562">
    <property type="entry name" value="C2 domain (Calcium/lipid-binding domain, CaLB)"/>
    <property type="match status" value="1"/>
</dbReference>
<keyword evidence="6 16" id="KW-0812">Transmembrane</keyword>
<evidence type="ECO:0000256" key="1">
    <source>
        <dbReference type="ARBA" id="ARBA00004202"/>
    </source>
</evidence>
<evidence type="ECO:0000256" key="10">
    <source>
        <dbReference type="ARBA" id="ARBA00022837"/>
    </source>
</evidence>
<dbReference type="Pfam" id="PF00168">
    <property type="entry name" value="C2"/>
    <property type="match status" value="1"/>
</dbReference>
<feature type="region of interest" description="Disordered" evidence="15">
    <location>
        <begin position="552"/>
        <end position="598"/>
    </location>
</feature>
<dbReference type="GO" id="GO:0031210">
    <property type="term" value="F:phosphatidylcholine binding"/>
    <property type="evidence" value="ECO:0007669"/>
    <property type="project" value="TreeGrafter"/>
</dbReference>
<gene>
    <name evidence="19" type="ORF">D9C73_014401</name>
</gene>
<name>A0A4U5UWA7_COLLU</name>
<proteinExistence type="inferred from homology"/>
<evidence type="ECO:0000256" key="4">
    <source>
        <dbReference type="ARBA" id="ARBA00022448"/>
    </source>
</evidence>
<dbReference type="Proteomes" id="UP000298787">
    <property type="component" value="Chromosome 12"/>
</dbReference>
<evidence type="ECO:0000256" key="5">
    <source>
        <dbReference type="ARBA" id="ARBA00022475"/>
    </source>
</evidence>
<dbReference type="SMART" id="SM00239">
    <property type="entry name" value="C2"/>
    <property type="match status" value="1"/>
</dbReference>
<feature type="region of interest" description="Disordered" evidence="15">
    <location>
        <begin position="1"/>
        <end position="41"/>
    </location>
</feature>
<evidence type="ECO:0000256" key="6">
    <source>
        <dbReference type="ARBA" id="ARBA00022692"/>
    </source>
</evidence>